<dbReference type="Proteomes" id="UP000269221">
    <property type="component" value="Unassembled WGS sequence"/>
</dbReference>
<sequence length="97" mass="10441">MLITATKSRVPRPLAWDICLVFNLEKSKISGSTLSSEQNIDKISQGLSNGAKANKLPQGGTQLPFVSSEKTCKEAKLEASLRTLLLEELALLRGLGS</sequence>
<dbReference type="EMBL" id="QRBI01000121">
    <property type="protein sequence ID" value="RMC05698.1"/>
    <property type="molecule type" value="Genomic_DNA"/>
</dbReference>
<organism evidence="1 2">
    <name type="scientific">Hirundo rustica rustica</name>
    <dbReference type="NCBI Taxonomy" id="333673"/>
    <lineage>
        <taxon>Eukaryota</taxon>
        <taxon>Metazoa</taxon>
        <taxon>Chordata</taxon>
        <taxon>Craniata</taxon>
        <taxon>Vertebrata</taxon>
        <taxon>Euteleostomi</taxon>
        <taxon>Archelosauria</taxon>
        <taxon>Archosauria</taxon>
        <taxon>Dinosauria</taxon>
        <taxon>Saurischia</taxon>
        <taxon>Theropoda</taxon>
        <taxon>Coelurosauria</taxon>
        <taxon>Aves</taxon>
        <taxon>Neognathae</taxon>
        <taxon>Neoaves</taxon>
        <taxon>Telluraves</taxon>
        <taxon>Australaves</taxon>
        <taxon>Passeriformes</taxon>
        <taxon>Sylvioidea</taxon>
        <taxon>Hirundinidae</taxon>
        <taxon>Hirundo</taxon>
    </lineage>
</organism>
<proteinExistence type="predicted"/>
<evidence type="ECO:0000313" key="1">
    <source>
        <dbReference type="EMBL" id="RMC05698.1"/>
    </source>
</evidence>
<protein>
    <submittedName>
        <fullName evidence="1">Uncharacterized protein</fullName>
    </submittedName>
</protein>
<keyword evidence="2" id="KW-1185">Reference proteome</keyword>
<gene>
    <name evidence="1" type="ORF">DUI87_17241</name>
</gene>
<comment type="caution">
    <text evidence="1">The sequence shown here is derived from an EMBL/GenBank/DDBJ whole genome shotgun (WGS) entry which is preliminary data.</text>
</comment>
<dbReference type="AlphaFoldDB" id="A0A3M0JY64"/>
<accession>A0A3M0JY64</accession>
<reference evidence="1 2" key="1">
    <citation type="submission" date="2018-07" db="EMBL/GenBank/DDBJ databases">
        <title>A high quality draft genome assembly of the barn swallow (H. rustica rustica).</title>
        <authorList>
            <person name="Formenti G."/>
            <person name="Chiara M."/>
            <person name="Poveda L."/>
            <person name="Francoijs K.-J."/>
            <person name="Bonisoli-Alquati A."/>
            <person name="Canova L."/>
            <person name="Gianfranceschi L."/>
            <person name="Horner D.S."/>
            <person name="Saino N."/>
        </authorList>
    </citation>
    <scope>NUCLEOTIDE SEQUENCE [LARGE SCALE GENOMIC DNA]</scope>
    <source>
        <strain evidence="1">Chelidonia</strain>
        <tissue evidence="1">Blood</tissue>
    </source>
</reference>
<name>A0A3M0JY64_HIRRU</name>
<evidence type="ECO:0000313" key="2">
    <source>
        <dbReference type="Proteomes" id="UP000269221"/>
    </source>
</evidence>